<dbReference type="EMBL" id="SJPM01000001">
    <property type="protein sequence ID" value="TWU03270.1"/>
    <property type="molecule type" value="Genomic_DNA"/>
</dbReference>
<organism evidence="2 3">
    <name type="scientific">Neorhodopirellula pilleata</name>
    <dbReference type="NCBI Taxonomy" id="2714738"/>
    <lineage>
        <taxon>Bacteria</taxon>
        <taxon>Pseudomonadati</taxon>
        <taxon>Planctomycetota</taxon>
        <taxon>Planctomycetia</taxon>
        <taxon>Pirellulales</taxon>
        <taxon>Pirellulaceae</taxon>
        <taxon>Neorhodopirellula</taxon>
    </lineage>
</organism>
<dbReference type="Proteomes" id="UP000316213">
    <property type="component" value="Unassembled WGS sequence"/>
</dbReference>
<keyword evidence="1" id="KW-0812">Transmembrane</keyword>
<reference evidence="2 3" key="1">
    <citation type="submission" date="2019-02" db="EMBL/GenBank/DDBJ databases">
        <title>Deep-cultivation of Planctomycetes and their phenomic and genomic characterization uncovers novel biology.</title>
        <authorList>
            <person name="Wiegand S."/>
            <person name="Jogler M."/>
            <person name="Boedeker C."/>
            <person name="Pinto D."/>
            <person name="Vollmers J."/>
            <person name="Rivas-Marin E."/>
            <person name="Kohn T."/>
            <person name="Peeters S.H."/>
            <person name="Heuer A."/>
            <person name="Rast P."/>
            <person name="Oberbeckmann S."/>
            <person name="Bunk B."/>
            <person name="Jeske O."/>
            <person name="Meyerdierks A."/>
            <person name="Storesund J.E."/>
            <person name="Kallscheuer N."/>
            <person name="Luecker S."/>
            <person name="Lage O.M."/>
            <person name="Pohl T."/>
            <person name="Merkel B.J."/>
            <person name="Hornburger P."/>
            <person name="Mueller R.-W."/>
            <person name="Bruemmer F."/>
            <person name="Labrenz M."/>
            <person name="Spormann A.M."/>
            <person name="Op Den Camp H."/>
            <person name="Overmann J."/>
            <person name="Amann R."/>
            <person name="Jetten M.S.M."/>
            <person name="Mascher T."/>
            <person name="Medema M.H."/>
            <person name="Devos D.P."/>
            <person name="Kaster A.-K."/>
            <person name="Ovreas L."/>
            <person name="Rohde M."/>
            <person name="Galperin M.Y."/>
            <person name="Jogler C."/>
        </authorList>
    </citation>
    <scope>NUCLEOTIDE SEQUENCE [LARGE SCALE GENOMIC DNA]</scope>
    <source>
        <strain evidence="2 3">Pla100</strain>
    </source>
</reference>
<evidence type="ECO:0000313" key="2">
    <source>
        <dbReference type="EMBL" id="TWU03270.1"/>
    </source>
</evidence>
<gene>
    <name evidence="2" type="ORF">Pla100_01880</name>
</gene>
<comment type="caution">
    <text evidence="2">The sequence shown here is derived from an EMBL/GenBank/DDBJ whole genome shotgun (WGS) entry which is preliminary data.</text>
</comment>
<proteinExistence type="predicted"/>
<feature type="transmembrane region" description="Helical" evidence="1">
    <location>
        <begin position="26"/>
        <end position="46"/>
    </location>
</feature>
<dbReference type="OrthoDB" id="291666at2"/>
<evidence type="ECO:0000256" key="1">
    <source>
        <dbReference type="SAM" id="Phobius"/>
    </source>
</evidence>
<evidence type="ECO:0000313" key="3">
    <source>
        <dbReference type="Proteomes" id="UP000316213"/>
    </source>
</evidence>
<evidence type="ECO:0008006" key="4">
    <source>
        <dbReference type="Google" id="ProtNLM"/>
    </source>
</evidence>
<keyword evidence="1" id="KW-0472">Membrane</keyword>
<dbReference type="RefSeq" id="WP_146575829.1">
    <property type="nucleotide sequence ID" value="NZ_SJPM01000001.1"/>
</dbReference>
<keyword evidence="1" id="KW-1133">Transmembrane helix</keyword>
<protein>
    <recommendedName>
        <fullName evidence="4">Flagellar basal body-associated protein FliL</fullName>
    </recommendedName>
</protein>
<keyword evidence="3" id="KW-1185">Reference proteome</keyword>
<dbReference type="AlphaFoldDB" id="A0A5C6AU53"/>
<sequence>MADDTTSKTDEESSDLPIRPRSNTPMVIAFVGLIVVIETAMFFFLVPSAEQVSALAEAQLIESVQDGAEEAEKEASDENRVEEFELGTFGETFSPIDSDRSFRVELRLYGLIRAKNRSAMTKEFETKNGRLRHEIRRKIRNSELSELQDNQLGLLERRILTTCNHLLDEDMLLGVGFHDYQLIED</sequence>
<name>A0A5C6AU53_9BACT</name>
<accession>A0A5C6AU53</accession>